<dbReference type="GO" id="GO:0016787">
    <property type="term" value="F:hydrolase activity"/>
    <property type="evidence" value="ECO:0007669"/>
    <property type="project" value="InterPro"/>
</dbReference>
<evidence type="ECO:0000256" key="1">
    <source>
        <dbReference type="ARBA" id="ARBA00022737"/>
    </source>
</evidence>
<gene>
    <name evidence="4" type="ORF">SAMN04489758_10599</name>
</gene>
<evidence type="ECO:0000313" key="4">
    <source>
        <dbReference type="EMBL" id="SET29319.1"/>
    </source>
</evidence>
<evidence type="ECO:0000256" key="2">
    <source>
        <dbReference type="ARBA" id="ARBA00022803"/>
    </source>
</evidence>
<dbReference type="Pfam" id="PF13424">
    <property type="entry name" value="TPR_12"/>
    <property type="match status" value="2"/>
</dbReference>
<evidence type="ECO:0000259" key="3">
    <source>
        <dbReference type="Pfam" id="PF00149"/>
    </source>
</evidence>
<dbReference type="InterPro" id="IPR004843">
    <property type="entry name" value="Calcineurin-like_PHP"/>
</dbReference>
<keyword evidence="5" id="KW-1185">Reference proteome</keyword>
<dbReference type="SUPFAM" id="SSF56300">
    <property type="entry name" value="Metallo-dependent phosphatases"/>
    <property type="match status" value="1"/>
</dbReference>
<dbReference type="Gene3D" id="3.60.21.10">
    <property type="match status" value="1"/>
</dbReference>
<evidence type="ECO:0000313" key="5">
    <source>
        <dbReference type="Proteomes" id="UP000198558"/>
    </source>
</evidence>
<dbReference type="EMBL" id="FOIN01000005">
    <property type="protein sequence ID" value="SET29319.1"/>
    <property type="molecule type" value="Genomic_DNA"/>
</dbReference>
<dbReference type="GeneID" id="78287821"/>
<dbReference type="RefSeq" id="WP_092352727.1">
    <property type="nucleotide sequence ID" value="NZ_FOIN01000005.1"/>
</dbReference>
<keyword evidence="2" id="KW-0802">TPR repeat</keyword>
<dbReference type="InterPro" id="IPR019734">
    <property type="entry name" value="TPR_rpt"/>
</dbReference>
<dbReference type="PANTHER" id="PTHR45641:SF19">
    <property type="entry name" value="NEPHROCYSTIN-3"/>
    <property type="match status" value="1"/>
</dbReference>
<dbReference type="PANTHER" id="PTHR45641">
    <property type="entry name" value="TETRATRICOPEPTIDE REPEAT PROTEIN (AFU_ORTHOLOGUE AFUA_6G03870)"/>
    <property type="match status" value="1"/>
</dbReference>
<organism evidence="4 5">
    <name type="scientific">Thomasclavelia cocleata</name>
    <dbReference type="NCBI Taxonomy" id="69824"/>
    <lineage>
        <taxon>Bacteria</taxon>
        <taxon>Bacillati</taxon>
        <taxon>Bacillota</taxon>
        <taxon>Erysipelotrichia</taxon>
        <taxon>Erysipelotrichales</taxon>
        <taxon>Coprobacillaceae</taxon>
        <taxon>Thomasclavelia</taxon>
    </lineage>
</organism>
<reference evidence="5" key="1">
    <citation type="submission" date="2016-10" db="EMBL/GenBank/DDBJ databases">
        <authorList>
            <person name="Varghese N."/>
            <person name="Submissions S."/>
        </authorList>
    </citation>
    <scope>NUCLEOTIDE SEQUENCE [LARGE SCALE GENOMIC DNA]</scope>
    <source>
        <strain evidence="5">DSM 1551</strain>
    </source>
</reference>
<dbReference type="SUPFAM" id="SSF48452">
    <property type="entry name" value="TPR-like"/>
    <property type="match status" value="2"/>
</dbReference>
<protein>
    <submittedName>
        <fullName evidence="4">Tetratricopeptide repeat-containing protein</fullName>
    </submittedName>
</protein>
<feature type="domain" description="Calcineurin-like phosphoesterase" evidence="3">
    <location>
        <begin position="1"/>
        <end position="237"/>
    </location>
</feature>
<accession>A0A1I0DC91</accession>
<dbReference type="InterPro" id="IPR029052">
    <property type="entry name" value="Metallo-depent_PP-like"/>
</dbReference>
<dbReference type="InterPro" id="IPR011990">
    <property type="entry name" value="TPR-like_helical_dom_sf"/>
</dbReference>
<proteinExistence type="predicted"/>
<sequence>MRWLHFSDIHFDFVNDGTSTKMLHDNFKEFVKKNNITVDEVFFTGDFRNAKNQDGQDLNTVAKEATDFIKEIASSVGVNDTSHIHIVPGNHDFITNDNEENLREICKRYNGNFLAKDKITLKNRFEFFVQCSKLLNNKVWENFFGGSIHRFQIFDDFNIVYLNTAISSGKKCDRGSLKICTSELYDILKKVRDLNNNPIIILAHHPMETIEFNDVRIIKDIINELKITVLWLCGDSHLIFENKTYEIGELTTGCFKIDSGAQAGFFVGEYTPTIGMEIQAYIGTQRGKWDYSVSYSQFANDALPNDLRQNNEYPLNYNIAKQYTLQGDYTTAIKLCLDALNDDRLESIIKCKMKLELGFWYCWIDNNKEAENILMSLIPEFQRNNDKRSLALCYNYLGLVNDEMNRWAQAEYNYIQATKIYKELRAEASNLFELRKEVFQCYANRGLMYFRWGQSTASNVYFGNAKKYYEKALPFFEENKEILQNMSAIFYNNYALFCDNQKDYNTAIDFYDRALVIKSETVGQWHISAARIYGNKALAYYNLKDCEKAIKESEQAQRIYNANDEMYCRDALRNLGTLASSKVVLKKYDEALELLFEIRKIRLEKYGKNDTDVAQTNHNIGKVYFEKRDYLNSQIYLNKAYNIRKLKMPTHRYTIETMQLLASINILQSDYKSALEWYIKIYDVQKEVLGAENKETLDTQLLINDIKYNKLKF</sequence>
<dbReference type="Pfam" id="PF00149">
    <property type="entry name" value="Metallophos"/>
    <property type="match status" value="1"/>
</dbReference>
<dbReference type="Proteomes" id="UP000198558">
    <property type="component" value="Unassembled WGS sequence"/>
</dbReference>
<keyword evidence="1" id="KW-0677">Repeat</keyword>
<dbReference type="Gene3D" id="1.25.40.10">
    <property type="entry name" value="Tetratricopeptide repeat domain"/>
    <property type="match status" value="3"/>
</dbReference>
<dbReference type="AlphaFoldDB" id="A0A1I0DC91"/>
<name>A0A1I0DC91_9FIRM</name>
<dbReference type="SMART" id="SM00028">
    <property type="entry name" value="TPR"/>
    <property type="match status" value="7"/>
</dbReference>
<dbReference type="OrthoDB" id="115870at2"/>
<dbReference type="SUPFAM" id="SSF81901">
    <property type="entry name" value="HCP-like"/>
    <property type="match status" value="1"/>
</dbReference>